<dbReference type="InterPro" id="IPR016131">
    <property type="entry name" value="Haemerythrin_Fe_BS"/>
</dbReference>
<proteinExistence type="inferred from homology"/>
<dbReference type="GO" id="GO:0046872">
    <property type="term" value="F:metal ion binding"/>
    <property type="evidence" value="ECO:0007669"/>
    <property type="project" value="UniProtKB-KW"/>
</dbReference>
<keyword evidence="7" id="KW-1185">Reference proteome</keyword>
<dbReference type="RefSeq" id="WP_283175212.1">
    <property type="nucleotide sequence ID" value="NZ_JAPNOA010000058.1"/>
</dbReference>
<evidence type="ECO:0000256" key="2">
    <source>
        <dbReference type="ARBA" id="ARBA00022621"/>
    </source>
</evidence>
<keyword evidence="3" id="KW-0479">Metal-binding</keyword>
<dbReference type="InterPro" id="IPR012312">
    <property type="entry name" value="Hemerythrin-like"/>
</dbReference>
<dbReference type="PROSITE" id="PS00550">
    <property type="entry name" value="HEMERYTHRINS"/>
    <property type="match status" value="1"/>
</dbReference>
<accession>A0A9X3EMC7</accession>
<sequence>MMDFNAYPLVDMPFMNEEHAEFIALVNAVEQDLRDGKSALVSLSSLIEHVYAHFAHEEKAMLAASFPPYPVHKSEHERVLNLLDDQLAAYRQNLDADALLAFITADLPDWFEQHLGTMDRVTARYLSAGVATPCHG</sequence>
<dbReference type="Pfam" id="PF01814">
    <property type="entry name" value="Hemerythrin"/>
    <property type="match status" value="1"/>
</dbReference>
<evidence type="ECO:0000256" key="1">
    <source>
        <dbReference type="ARBA" id="ARBA00010587"/>
    </source>
</evidence>
<dbReference type="EMBL" id="JAPNOA010000058">
    <property type="protein sequence ID" value="MCY0967006.1"/>
    <property type="molecule type" value="Genomic_DNA"/>
</dbReference>
<comment type="caution">
    <text evidence="6">The sequence shown here is derived from an EMBL/GenBank/DDBJ whole genome shotgun (WGS) entry which is preliminary data.</text>
</comment>
<keyword evidence="2" id="KW-0813">Transport</keyword>
<feature type="domain" description="Hemerythrin-like" evidence="5">
    <location>
        <begin position="14"/>
        <end position="121"/>
    </location>
</feature>
<evidence type="ECO:0000313" key="6">
    <source>
        <dbReference type="EMBL" id="MCY0967006.1"/>
    </source>
</evidence>
<protein>
    <submittedName>
        <fullName evidence="6">Hemerythrin family protein</fullName>
    </submittedName>
</protein>
<evidence type="ECO:0000313" key="7">
    <source>
        <dbReference type="Proteomes" id="UP001150830"/>
    </source>
</evidence>
<evidence type="ECO:0000256" key="4">
    <source>
        <dbReference type="ARBA" id="ARBA00023004"/>
    </source>
</evidence>
<dbReference type="InterPro" id="IPR012827">
    <property type="entry name" value="Hemerythrin_metal-bd"/>
</dbReference>
<dbReference type="CDD" id="cd12107">
    <property type="entry name" value="Hemerythrin"/>
    <property type="match status" value="1"/>
</dbReference>
<dbReference type="Proteomes" id="UP001150830">
    <property type="component" value="Unassembled WGS sequence"/>
</dbReference>
<reference evidence="6" key="1">
    <citation type="submission" date="2022-11" db="EMBL/GenBank/DDBJ databases">
        <title>Parathalassolutuus dongxingensis gen. nov., sp. nov., a novel member of family Oceanospirillaceae isolated from a coastal shrimp pond in Guangxi, China.</title>
        <authorList>
            <person name="Chen H."/>
        </authorList>
    </citation>
    <scope>NUCLEOTIDE SEQUENCE</scope>
    <source>
        <strain evidence="6">G-43</strain>
    </source>
</reference>
<organism evidence="6 7">
    <name type="scientific">Parathalassolituus penaei</name>
    <dbReference type="NCBI Taxonomy" id="2997323"/>
    <lineage>
        <taxon>Bacteria</taxon>
        <taxon>Pseudomonadati</taxon>
        <taxon>Pseudomonadota</taxon>
        <taxon>Gammaproteobacteria</taxon>
        <taxon>Oceanospirillales</taxon>
        <taxon>Oceanospirillaceae</taxon>
        <taxon>Parathalassolituus</taxon>
    </lineage>
</organism>
<evidence type="ECO:0000259" key="5">
    <source>
        <dbReference type="Pfam" id="PF01814"/>
    </source>
</evidence>
<dbReference type="GO" id="GO:0005344">
    <property type="term" value="F:oxygen carrier activity"/>
    <property type="evidence" value="ECO:0007669"/>
    <property type="project" value="UniProtKB-KW"/>
</dbReference>
<dbReference type="InterPro" id="IPR050669">
    <property type="entry name" value="Hemerythrin"/>
</dbReference>
<keyword evidence="2" id="KW-0561">Oxygen transport</keyword>
<dbReference type="NCBIfam" id="TIGR02481">
    <property type="entry name" value="hemeryth_dom"/>
    <property type="match status" value="1"/>
</dbReference>
<dbReference type="SUPFAM" id="SSF47188">
    <property type="entry name" value="Hemerythrin-like"/>
    <property type="match status" value="1"/>
</dbReference>
<dbReference type="InterPro" id="IPR035938">
    <property type="entry name" value="Hemerythrin-like_sf"/>
</dbReference>
<evidence type="ECO:0000256" key="3">
    <source>
        <dbReference type="ARBA" id="ARBA00022723"/>
    </source>
</evidence>
<gene>
    <name evidence="6" type="ORF">OUO13_17650</name>
</gene>
<dbReference type="Gene3D" id="1.20.120.50">
    <property type="entry name" value="Hemerythrin-like"/>
    <property type="match status" value="1"/>
</dbReference>
<name>A0A9X3EMC7_9GAMM</name>
<dbReference type="PANTHER" id="PTHR37164:SF1">
    <property type="entry name" value="BACTERIOHEMERYTHRIN"/>
    <property type="match status" value="1"/>
</dbReference>
<dbReference type="PANTHER" id="PTHR37164">
    <property type="entry name" value="BACTERIOHEMERYTHRIN"/>
    <property type="match status" value="1"/>
</dbReference>
<comment type="similarity">
    <text evidence="1">Belongs to the hemerythrin family.</text>
</comment>
<dbReference type="AlphaFoldDB" id="A0A9X3EMC7"/>
<keyword evidence="4" id="KW-0408">Iron</keyword>